<dbReference type="Gene3D" id="1.20.970.10">
    <property type="entry name" value="Transferase, Pyrimidine Nucleoside Phosphorylase, Chain C"/>
    <property type="match status" value="1"/>
</dbReference>
<keyword evidence="6 12" id="KW-0479">Metal-binding</keyword>
<feature type="binding site" evidence="12">
    <location>
        <position position="239"/>
    </location>
    <ligand>
        <name>Mg(2+)</name>
        <dbReference type="ChEBI" id="CHEBI:18420"/>
        <label>2</label>
    </ligand>
</feature>
<dbReference type="NCBIfam" id="TIGR01245">
    <property type="entry name" value="trpD"/>
    <property type="match status" value="1"/>
</dbReference>
<dbReference type="Pfam" id="PF02885">
    <property type="entry name" value="Glycos_trans_3N"/>
    <property type="match status" value="1"/>
</dbReference>
<dbReference type="Proteomes" id="UP000324159">
    <property type="component" value="Unassembled WGS sequence"/>
</dbReference>
<feature type="binding site" evidence="12">
    <location>
        <position position="101"/>
    </location>
    <ligand>
        <name>5-phospho-alpha-D-ribose 1-diphosphate</name>
        <dbReference type="ChEBI" id="CHEBI:58017"/>
    </ligand>
</feature>
<dbReference type="OrthoDB" id="9806430at2"/>
<organism evidence="15 16">
    <name type="scientific">Geothermobacter ehrlichii</name>
    <dbReference type="NCBI Taxonomy" id="213224"/>
    <lineage>
        <taxon>Bacteria</taxon>
        <taxon>Pseudomonadati</taxon>
        <taxon>Thermodesulfobacteriota</taxon>
        <taxon>Desulfuromonadia</taxon>
        <taxon>Desulfuromonadales</taxon>
        <taxon>Geothermobacteraceae</taxon>
        <taxon>Geothermobacter</taxon>
    </lineage>
</organism>
<evidence type="ECO:0000256" key="5">
    <source>
        <dbReference type="ARBA" id="ARBA00022679"/>
    </source>
</evidence>
<comment type="function">
    <text evidence="12">Catalyzes the transfer of the phosphoribosyl group of 5-phosphorylribose-1-pyrophosphate (PRPP) to anthranilate to yield N-(5'-phosphoribosyl)-anthranilate (PRA).</text>
</comment>
<dbReference type="EC" id="2.4.2.18" evidence="12"/>
<keyword evidence="16" id="KW-1185">Reference proteome</keyword>
<comment type="cofactor">
    <cofactor evidence="12">
        <name>Mg(2+)</name>
        <dbReference type="ChEBI" id="CHEBI:18420"/>
    </cofactor>
    <text evidence="12">Binds 2 magnesium ions per monomer.</text>
</comment>
<dbReference type="UniPathway" id="UPA00035">
    <property type="reaction ID" value="UER00041"/>
</dbReference>
<dbReference type="HAMAP" id="MF_00211">
    <property type="entry name" value="TrpD"/>
    <property type="match status" value="1"/>
</dbReference>
<keyword evidence="7 12" id="KW-0822">Tryptophan biosynthesis</keyword>
<evidence type="ECO:0000256" key="1">
    <source>
        <dbReference type="ARBA" id="ARBA00004907"/>
    </source>
</evidence>
<evidence type="ECO:0000259" key="14">
    <source>
        <dbReference type="Pfam" id="PF02885"/>
    </source>
</evidence>
<keyword evidence="9 12" id="KW-0057">Aromatic amino acid biosynthesis</keyword>
<evidence type="ECO:0000256" key="12">
    <source>
        <dbReference type="HAMAP-Rule" id="MF_00211"/>
    </source>
</evidence>
<comment type="similarity">
    <text evidence="11">In the C-terminal section; belongs to the anthranilate phosphoribosyltransferase family.</text>
</comment>
<evidence type="ECO:0000256" key="4">
    <source>
        <dbReference type="ARBA" id="ARBA00022676"/>
    </source>
</evidence>
<name>A0A5D3WG77_9BACT</name>
<gene>
    <name evidence="12" type="primary">trpD</name>
    <name evidence="15" type="ORF">EDC39_11841</name>
</gene>
<feature type="binding site" evidence="12">
    <location>
        <position position="133"/>
    </location>
    <ligand>
        <name>5-phospho-alpha-D-ribose 1-diphosphate</name>
        <dbReference type="ChEBI" id="CHEBI:58017"/>
    </ligand>
</feature>
<dbReference type="GO" id="GO:0005829">
    <property type="term" value="C:cytosol"/>
    <property type="evidence" value="ECO:0007669"/>
    <property type="project" value="TreeGrafter"/>
</dbReference>
<comment type="subunit">
    <text evidence="2 12">Homodimer.</text>
</comment>
<comment type="catalytic activity">
    <reaction evidence="10 12">
        <text>N-(5-phospho-beta-D-ribosyl)anthranilate + diphosphate = 5-phospho-alpha-D-ribose 1-diphosphate + anthranilate</text>
        <dbReference type="Rhea" id="RHEA:11768"/>
        <dbReference type="ChEBI" id="CHEBI:16567"/>
        <dbReference type="ChEBI" id="CHEBI:18277"/>
        <dbReference type="ChEBI" id="CHEBI:33019"/>
        <dbReference type="ChEBI" id="CHEBI:58017"/>
        <dbReference type="EC" id="2.4.2.18"/>
    </reaction>
</comment>
<dbReference type="InterPro" id="IPR000312">
    <property type="entry name" value="Glycosyl_Trfase_fam3"/>
</dbReference>
<evidence type="ECO:0000256" key="2">
    <source>
        <dbReference type="ARBA" id="ARBA00011738"/>
    </source>
</evidence>
<feature type="binding site" evidence="12">
    <location>
        <position position="179"/>
    </location>
    <ligand>
        <name>anthranilate</name>
        <dbReference type="ChEBI" id="CHEBI:16567"/>
        <label>2</label>
    </ligand>
</feature>
<dbReference type="SUPFAM" id="SSF52418">
    <property type="entry name" value="Nucleoside phosphorylase/phosphoribosyltransferase catalytic domain"/>
    <property type="match status" value="1"/>
</dbReference>
<dbReference type="AlphaFoldDB" id="A0A5D3WG77"/>
<evidence type="ECO:0000313" key="16">
    <source>
        <dbReference type="Proteomes" id="UP000324159"/>
    </source>
</evidence>
<feature type="domain" description="Glycosyl transferase family 3 N-terminal" evidence="14">
    <location>
        <begin position="3"/>
        <end position="65"/>
    </location>
</feature>
<evidence type="ECO:0000256" key="7">
    <source>
        <dbReference type="ARBA" id="ARBA00022822"/>
    </source>
</evidence>
<protein>
    <recommendedName>
        <fullName evidence="12">Anthranilate phosphoribosyltransferase</fullName>
        <ecNumber evidence="12">2.4.2.18</ecNumber>
    </recommendedName>
</protein>
<dbReference type="GO" id="GO:0004048">
    <property type="term" value="F:anthranilate phosphoribosyltransferase activity"/>
    <property type="evidence" value="ECO:0007669"/>
    <property type="project" value="UniProtKB-UniRule"/>
</dbReference>
<dbReference type="InterPro" id="IPR036320">
    <property type="entry name" value="Glycosyl_Trfase_fam3_N_dom_sf"/>
</dbReference>
<dbReference type="PANTHER" id="PTHR43285">
    <property type="entry name" value="ANTHRANILATE PHOSPHORIBOSYLTRANSFERASE"/>
    <property type="match status" value="1"/>
</dbReference>
<dbReference type="EMBL" id="VNIB01000018">
    <property type="protein sequence ID" value="TYO95701.1"/>
    <property type="molecule type" value="Genomic_DNA"/>
</dbReference>
<keyword evidence="8 12" id="KW-0460">Magnesium</keyword>
<dbReference type="SUPFAM" id="SSF47648">
    <property type="entry name" value="Nucleoside phosphorylase/phosphoribosyltransferase N-terminal domain"/>
    <property type="match status" value="1"/>
</dbReference>
<comment type="caution">
    <text evidence="12">Lacks conserved residue(s) required for the propagation of feature annotation.</text>
</comment>
<evidence type="ECO:0000256" key="6">
    <source>
        <dbReference type="ARBA" id="ARBA00022723"/>
    </source>
</evidence>
<reference evidence="15 16" key="1">
    <citation type="submission" date="2019-07" db="EMBL/GenBank/DDBJ databases">
        <title>Genomic Encyclopedia of Type Strains, Phase IV (KMG-IV): sequencing the most valuable type-strain genomes for metagenomic binning, comparative biology and taxonomic classification.</title>
        <authorList>
            <person name="Goeker M."/>
        </authorList>
    </citation>
    <scope>NUCLEOTIDE SEQUENCE [LARGE SCALE GENOMIC DNA]</scope>
    <source>
        <strain evidence="15 16">SS015</strain>
    </source>
</reference>
<proteinExistence type="inferred from homology"/>
<dbReference type="InterPro" id="IPR017459">
    <property type="entry name" value="Glycosyl_Trfase_fam3_N_dom"/>
</dbReference>
<dbReference type="GO" id="GO:0000287">
    <property type="term" value="F:magnesium ion binding"/>
    <property type="evidence" value="ECO:0007669"/>
    <property type="project" value="UniProtKB-UniRule"/>
</dbReference>
<keyword evidence="3 12" id="KW-0028">Amino-acid biosynthesis</keyword>
<keyword evidence="4 12" id="KW-0328">Glycosyltransferase</keyword>
<evidence type="ECO:0000256" key="8">
    <source>
        <dbReference type="ARBA" id="ARBA00022842"/>
    </source>
</evidence>
<dbReference type="PANTHER" id="PTHR43285:SF2">
    <property type="entry name" value="ANTHRANILATE PHOSPHORIBOSYLTRANSFERASE"/>
    <property type="match status" value="1"/>
</dbReference>
<dbReference type="FunFam" id="3.40.1030.10:FF:000002">
    <property type="entry name" value="Anthranilate phosphoribosyltransferase"/>
    <property type="match status" value="1"/>
</dbReference>
<comment type="similarity">
    <text evidence="12">Belongs to the anthranilate phosphoribosyltransferase family.</text>
</comment>
<feature type="binding site" evidence="12">
    <location>
        <begin position="121"/>
        <end position="129"/>
    </location>
    <ligand>
        <name>5-phospho-alpha-D-ribose 1-diphosphate</name>
        <dbReference type="ChEBI" id="CHEBI:58017"/>
    </ligand>
</feature>
<evidence type="ECO:0000256" key="11">
    <source>
        <dbReference type="ARBA" id="ARBA00061188"/>
    </source>
</evidence>
<feature type="binding site" evidence="12">
    <location>
        <position position="124"/>
    </location>
    <ligand>
        <name>anthranilate</name>
        <dbReference type="ChEBI" id="CHEBI:16567"/>
        <label>1</label>
    </ligand>
</feature>
<feature type="binding site" evidence="12">
    <location>
        <begin position="103"/>
        <end position="106"/>
    </location>
    <ligand>
        <name>5-phospho-alpha-D-ribose 1-diphosphate</name>
        <dbReference type="ChEBI" id="CHEBI:58017"/>
    </ligand>
</feature>
<evidence type="ECO:0000259" key="13">
    <source>
        <dbReference type="Pfam" id="PF00591"/>
    </source>
</evidence>
<feature type="binding site" evidence="12">
    <location>
        <position position="93"/>
    </location>
    <ligand>
        <name>5-phospho-alpha-D-ribose 1-diphosphate</name>
        <dbReference type="ChEBI" id="CHEBI:58017"/>
    </ligand>
</feature>
<dbReference type="InterPro" id="IPR035902">
    <property type="entry name" value="Nuc_phospho_transferase"/>
</dbReference>
<feature type="binding site" evidence="12">
    <location>
        <position position="105"/>
    </location>
    <ligand>
        <name>Mg(2+)</name>
        <dbReference type="ChEBI" id="CHEBI:18420"/>
        <label>1</label>
    </ligand>
</feature>
<evidence type="ECO:0000256" key="10">
    <source>
        <dbReference type="ARBA" id="ARBA00052328"/>
    </source>
</evidence>
<dbReference type="GO" id="GO:0000162">
    <property type="term" value="P:L-tryptophan biosynthetic process"/>
    <property type="evidence" value="ECO:0007669"/>
    <property type="project" value="UniProtKB-UniRule"/>
</dbReference>
<keyword evidence="5 12" id="KW-0808">Transferase</keyword>
<dbReference type="Pfam" id="PF00591">
    <property type="entry name" value="Glycos_transf_3"/>
    <property type="match status" value="1"/>
</dbReference>
<evidence type="ECO:0000256" key="9">
    <source>
        <dbReference type="ARBA" id="ARBA00023141"/>
    </source>
</evidence>
<feature type="binding site" evidence="12">
    <location>
        <position position="239"/>
    </location>
    <ligand>
        <name>Mg(2+)</name>
        <dbReference type="ChEBI" id="CHEBI:18420"/>
        <label>1</label>
    </ligand>
</feature>
<accession>A0A5D3WG77</accession>
<dbReference type="FunFam" id="1.20.970.10:FF:000006">
    <property type="entry name" value="Anthranilate phosphoribosyltransferase"/>
    <property type="match status" value="1"/>
</dbReference>
<comment type="caution">
    <text evidence="15">The sequence shown here is derived from an EMBL/GenBank/DDBJ whole genome shotgun (WGS) entry which is preliminary data.</text>
</comment>
<dbReference type="Gene3D" id="3.40.1030.10">
    <property type="entry name" value="Nucleoside phosphorylase/phosphoribosyltransferase catalytic domain"/>
    <property type="match status" value="1"/>
</dbReference>
<dbReference type="InterPro" id="IPR005940">
    <property type="entry name" value="Anthranilate_Pribosyl_Tfrase"/>
</dbReference>
<feature type="binding site" evidence="12">
    <location>
        <begin position="96"/>
        <end position="97"/>
    </location>
    <ligand>
        <name>5-phospho-alpha-D-ribose 1-diphosphate</name>
        <dbReference type="ChEBI" id="CHEBI:58017"/>
    </ligand>
</feature>
<feature type="binding site" evidence="12">
    <location>
        <position position="93"/>
    </location>
    <ligand>
        <name>anthranilate</name>
        <dbReference type="ChEBI" id="CHEBI:16567"/>
        <label>1</label>
    </ligand>
</feature>
<sequence length="352" mass="37119">MIREAIARVVEGEDLTEVEMIEVMNQIMGGEATPAQIGAFITALRIKGETVEEIRGAARVMRDRATPIRVGKTVDLDRDEINLDRESILDTCGTGGSGTRSFNISTTVALVVAACGVRVAKHGNRSVSSACGSADVLEALGVNLELTPEQVAETIEQVGVGFLFAPALHGAMKHAIGPRREIGIRTIFNILGPLTNPAGADRQVLGVFRQDMVRPLAEVLAGLGCRKGFVVHGSDGMDEITLTGRTTMAAIVDGRVEPGEIDPAEFGFTCCRLEDLQGGDASRNAAIVREILGGAAGPKRDVVLLNAAYALVAADAAADPHQGLELAAAAIDSGRARQTLERLVEATCRFRS</sequence>
<evidence type="ECO:0000313" key="15">
    <source>
        <dbReference type="EMBL" id="TYO95701.1"/>
    </source>
</evidence>
<comment type="pathway">
    <text evidence="1 12">Amino-acid biosynthesis; L-tryptophan biosynthesis; L-tryptophan from chorismate: step 2/5.</text>
</comment>
<feature type="binding site" evidence="12">
    <location>
        <position position="238"/>
    </location>
    <ligand>
        <name>Mg(2+)</name>
        <dbReference type="ChEBI" id="CHEBI:18420"/>
        <label>2</label>
    </ligand>
</feature>
<dbReference type="RefSeq" id="WP_148897085.1">
    <property type="nucleotide sequence ID" value="NZ_VNIB01000018.1"/>
</dbReference>
<evidence type="ECO:0000256" key="3">
    <source>
        <dbReference type="ARBA" id="ARBA00022605"/>
    </source>
</evidence>
<feature type="domain" description="Glycosyl transferase family 3" evidence="13">
    <location>
        <begin position="86"/>
        <end position="336"/>
    </location>
</feature>